<dbReference type="RefSeq" id="WP_236334146.1">
    <property type="nucleotide sequence ID" value="NZ_JAKIJS010000001.1"/>
</dbReference>
<sequence>MKKWFTIEALVRLGMVLLLLLSLFVLMKLGPFWHPIWDIVKSIFVPFFIAVFITYLLHPIVEWLHGKGLPRAIAILIIYLTFFGGTGFLVFKSIPYLVTQLKDLSNQLPVLSDTYKMWVREFYERTDHLPEAVHTEFEQTLHATERYLTKLIESALGLIKTIWSNLFSLLVIPFLVFYMLKDVDLINKMFYNLTPKKWRESGKNLVKDVDQSLGNYIRGQLTVAVALAILAVVAFWIAGVPYPVILGLIIGVTDFIPYFGPIIGAVPVALIAATISVKKLIIILGILLVLQFIEGNILGPLIVGKSLHIHPIMIIFALLIGGEIGGVLGLLLAVPIFAVGKVIFLHSRDHYRNIDKARG</sequence>
<keyword evidence="8" id="KW-1185">Reference proteome</keyword>
<evidence type="ECO:0000313" key="8">
    <source>
        <dbReference type="Proteomes" id="UP001649381"/>
    </source>
</evidence>
<feature type="transmembrane region" description="Helical" evidence="6">
    <location>
        <begin position="280"/>
        <end position="303"/>
    </location>
</feature>
<keyword evidence="3 6" id="KW-0812">Transmembrane</keyword>
<organism evidence="7 8">
    <name type="scientific">Pseudalkalibacillus berkeleyi</name>
    <dbReference type="NCBI Taxonomy" id="1069813"/>
    <lineage>
        <taxon>Bacteria</taxon>
        <taxon>Bacillati</taxon>
        <taxon>Bacillota</taxon>
        <taxon>Bacilli</taxon>
        <taxon>Bacillales</taxon>
        <taxon>Fictibacillaceae</taxon>
        <taxon>Pseudalkalibacillus</taxon>
    </lineage>
</organism>
<feature type="transmembrane region" description="Helical" evidence="6">
    <location>
        <begin position="39"/>
        <end position="57"/>
    </location>
</feature>
<evidence type="ECO:0000256" key="3">
    <source>
        <dbReference type="ARBA" id="ARBA00022692"/>
    </source>
</evidence>
<evidence type="ECO:0000256" key="6">
    <source>
        <dbReference type="SAM" id="Phobius"/>
    </source>
</evidence>
<protein>
    <submittedName>
        <fullName evidence="7">AI-2E family transporter</fullName>
    </submittedName>
</protein>
<feature type="transmembrane region" description="Helical" evidence="6">
    <location>
        <begin position="9"/>
        <end position="27"/>
    </location>
</feature>
<evidence type="ECO:0000256" key="2">
    <source>
        <dbReference type="ARBA" id="ARBA00009773"/>
    </source>
</evidence>
<dbReference type="PANTHER" id="PTHR21716:SF15">
    <property type="entry name" value="TRANSPORT PROTEIN YRRI-RELATED"/>
    <property type="match status" value="1"/>
</dbReference>
<keyword evidence="4 6" id="KW-1133">Transmembrane helix</keyword>
<evidence type="ECO:0000256" key="5">
    <source>
        <dbReference type="ARBA" id="ARBA00023136"/>
    </source>
</evidence>
<dbReference type="PANTHER" id="PTHR21716">
    <property type="entry name" value="TRANSMEMBRANE PROTEIN"/>
    <property type="match status" value="1"/>
</dbReference>
<feature type="transmembrane region" description="Helical" evidence="6">
    <location>
        <begin position="69"/>
        <end position="91"/>
    </location>
</feature>
<proteinExistence type="inferred from homology"/>
<comment type="subcellular location">
    <subcellularLocation>
        <location evidence="1">Membrane</location>
        <topology evidence="1">Multi-pass membrane protein</topology>
    </subcellularLocation>
</comment>
<evidence type="ECO:0000256" key="1">
    <source>
        <dbReference type="ARBA" id="ARBA00004141"/>
    </source>
</evidence>
<reference evidence="7 8" key="1">
    <citation type="submission" date="2022-01" db="EMBL/GenBank/DDBJ databases">
        <title>Alkalihalobacillus sp. EGI L200015, a novel bacterium isolated from a salt lake sediment.</title>
        <authorList>
            <person name="Gao L."/>
            <person name="Fang B.-Z."/>
            <person name="Li W.-J."/>
        </authorList>
    </citation>
    <scope>NUCLEOTIDE SEQUENCE [LARGE SCALE GENOMIC DNA]</scope>
    <source>
        <strain evidence="7 8">KCTC 12718</strain>
    </source>
</reference>
<dbReference type="InterPro" id="IPR002549">
    <property type="entry name" value="AI-2E-like"/>
</dbReference>
<feature type="transmembrane region" description="Helical" evidence="6">
    <location>
        <begin position="162"/>
        <end position="180"/>
    </location>
</feature>
<dbReference type="Proteomes" id="UP001649381">
    <property type="component" value="Unassembled WGS sequence"/>
</dbReference>
<evidence type="ECO:0000256" key="4">
    <source>
        <dbReference type="ARBA" id="ARBA00022989"/>
    </source>
</evidence>
<feature type="transmembrane region" description="Helical" evidence="6">
    <location>
        <begin position="244"/>
        <end position="273"/>
    </location>
</feature>
<comment type="caution">
    <text evidence="7">The sequence shown here is derived from an EMBL/GenBank/DDBJ whole genome shotgun (WGS) entry which is preliminary data.</text>
</comment>
<dbReference type="EMBL" id="JAKIJS010000001">
    <property type="protein sequence ID" value="MCF6138045.1"/>
    <property type="molecule type" value="Genomic_DNA"/>
</dbReference>
<evidence type="ECO:0000313" key="7">
    <source>
        <dbReference type="EMBL" id="MCF6138045.1"/>
    </source>
</evidence>
<name>A0ABS9H260_9BACL</name>
<accession>A0ABS9H260</accession>
<keyword evidence="5 6" id="KW-0472">Membrane</keyword>
<feature type="transmembrane region" description="Helical" evidence="6">
    <location>
        <begin position="221"/>
        <end position="238"/>
    </location>
</feature>
<feature type="transmembrane region" description="Helical" evidence="6">
    <location>
        <begin position="309"/>
        <end position="338"/>
    </location>
</feature>
<comment type="similarity">
    <text evidence="2">Belongs to the autoinducer-2 exporter (AI-2E) (TC 2.A.86) family.</text>
</comment>
<gene>
    <name evidence="7" type="ORF">L2716_09945</name>
</gene>
<dbReference type="Pfam" id="PF01594">
    <property type="entry name" value="AI-2E_transport"/>
    <property type="match status" value="1"/>
</dbReference>